<protein>
    <submittedName>
        <fullName evidence="1">DUF72 domain-containing protein</fullName>
    </submittedName>
</protein>
<dbReference type="Proteomes" id="UP000320643">
    <property type="component" value="Unassembled WGS sequence"/>
</dbReference>
<evidence type="ECO:0000313" key="1">
    <source>
        <dbReference type="EMBL" id="TRW24726.1"/>
    </source>
</evidence>
<name>A0A552V2N7_9FLAO</name>
<accession>A0A552V2N7</accession>
<proteinExistence type="predicted"/>
<dbReference type="InterPro" id="IPR036520">
    <property type="entry name" value="UPF0759_sf"/>
</dbReference>
<dbReference type="InterPro" id="IPR002763">
    <property type="entry name" value="DUF72"/>
</dbReference>
<sequence>MATTTVITGCSGWYNKQWRGLFYPEDMPTGQWFAYYCEHFNTFEINATFYRFPTVKGMQGWYKKAPDGFTYAVKAPKQITHIKRFEDCAVEIAKFYNACKEGLAEKLGTILFQLPPSFSYSEERLQLVTSSLNPEFKNVVEFRHESWWREDVYSALAKADITFCSVNYPKLPTTIIATTQTGYLRLHGNPKLFYSEYSEPELQQLYNNILKQHNLKEVYVYFNNTASTAGIINAQQFKDISGVKNATI</sequence>
<reference evidence="1 2" key="1">
    <citation type="submission" date="2019-07" db="EMBL/GenBank/DDBJ databases">
        <title>Flavobacterium sp. nov., isolated from glacier ice.</title>
        <authorList>
            <person name="Liu Q."/>
            <person name="Xin Y.-H."/>
        </authorList>
    </citation>
    <scope>NUCLEOTIDE SEQUENCE [LARGE SCALE GENOMIC DNA]</scope>
    <source>
        <strain evidence="1 2">ZT4R6</strain>
    </source>
</reference>
<gene>
    <name evidence="1" type="ORF">FMM05_09480</name>
</gene>
<dbReference type="SUPFAM" id="SSF117396">
    <property type="entry name" value="TM1631-like"/>
    <property type="match status" value="1"/>
</dbReference>
<dbReference type="PANTHER" id="PTHR30348:SF4">
    <property type="entry name" value="DUF72 DOMAIN-CONTAINING PROTEIN"/>
    <property type="match status" value="1"/>
</dbReference>
<dbReference type="RefSeq" id="WP_143373130.1">
    <property type="nucleotide sequence ID" value="NZ_VJVZ01000005.1"/>
</dbReference>
<evidence type="ECO:0000313" key="2">
    <source>
        <dbReference type="Proteomes" id="UP000320643"/>
    </source>
</evidence>
<dbReference type="Pfam" id="PF01904">
    <property type="entry name" value="DUF72"/>
    <property type="match status" value="1"/>
</dbReference>
<keyword evidence="2" id="KW-1185">Reference proteome</keyword>
<dbReference type="OrthoDB" id="9780310at2"/>
<dbReference type="Gene3D" id="3.20.20.410">
    <property type="entry name" value="Protein of unknown function UPF0759"/>
    <property type="match status" value="1"/>
</dbReference>
<dbReference type="PANTHER" id="PTHR30348">
    <property type="entry name" value="UNCHARACTERIZED PROTEIN YECE"/>
    <property type="match status" value="1"/>
</dbReference>
<dbReference type="EMBL" id="VJVZ01000005">
    <property type="protein sequence ID" value="TRW24726.1"/>
    <property type="molecule type" value="Genomic_DNA"/>
</dbReference>
<comment type="caution">
    <text evidence="1">The sequence shown here is derived from an EMBL/GenBank/DDBJ whole genome shotgun (WGS) entry which is preliminary data.</text>
</comment>
<organism evidence="1 2">
    <name type="scientific">Flavobacterium zepuense</name>
    <dbReference type="NCBI Taxonomy" id="2593302"/>
    <lineage>
        <taxon>Bacteria</taxon>
        <taxon>Pseudomonadati</taxon>
        <taxon>Bacteroidota</taxon>
        <taxon>Flavobacteriia</taxon>
        <taxon>Flavobacteriales</taxon>
        <taxon>Flavobacteriaceae</taxon>
        <taxon>Flavobacterium</taxon>
    </lineage>
</organism>
<dbReference type="AlphaFoldDB" id="A0A552V2N7"/>